<dbReference type="Pfam" id="PF08268">
    <property type="entry name" value="FBA_3"/>
    <property type="match status" value="1"/>
</dbReference>
<evidence type="ECO:0000259" key="1">
    <source>
        <dbReference type="PROSITE" id="PS50181"/>
    </source>
</evidence>
<dbReference type="PANTHER" id="PTHR31111">
    <property type="entry name" value="BNAA05G37150D PROTEIN-RELATED"/>
    <property type="match status" value="1"/>
</dbReference>
<dbReference type="InterPro" id="IPR017451">
    <property type="entry name" value="F-box-assoc_interact_dom"/>
</dbReference>
<dbReference type="Gene3D" id="1.20.1280.50">
    <property type="match status" value="1"/>
</dbReference>
<dbReference type="CDD" id="cd22157">
    <property type="entry name" value="F-box_AtFBW1-like"/>
    <property type="match status" value="1"/>
</dbReference>
<dbReference type="NCBIfam" id="TIGR01640">
    <property type="entry name" value="F_box_assoc_1"/>
    <property type="match status" value="1"/>
</dbReference>
<dbReference type="SUPFAM" id="SSF81383">
    <property type="entry name" value="F-box domain"/>
    <property type="match status" value="1"/>
</dbReference>
<organism evidence="2 3">
    <name type="scientific">Papaver atlanticum</name>
    <dbReference type="NCBI Taxonomy" id="357466"/>
    <lineage>
        <taxon>Eukaryota</taxon>
        <taxon>Viridiplantae</taxon>
        <taxon>Streptophyta</taxon>
        <taxon>Embryophyta</taxon>
        <taxon>Tracheophyta</taxon>
        <taxon>Spermatophyta</taxon>
        <taxon>Magnoliopsida</taxon>
        <taxon>Ranunculales</taxon>
        <taxon>Papaveraceae</taxon>
        <taxon>Papaveroideae</taxon>
        <taxon>Papaver</taxon>
    </lineage>
</organism>
<evidence type="ECO:0000313" key="2">
    <source>
        <dbReference type="EMBL" id="KAI3928568.1"/>
    </source>
</evidence>
<gene>
    <name evidence="2" type="ORF">MKW98_024169</name>
</gene>
<keyword evidence="3" id="KW-1185">Reference proteome</keyword>
<comment type="caution">
    <text evidence="2">The sequence shown here is derived from an EMBL/GenBank/DDBJ whole genome shotgun (WGS) entry which is preliminary data.</text>
</comment>
<dbReference type="PANTHER" id="PTHR31111:SF136">
    <property type="entry name" value="F-BOX ASSOCIATED DOMAIN-CONTAINING PROTEIN"/>
    <property type="match status" value="1"/>
</dbReference>
<dbReference type="SMART" id="SM00256">
    <property type="entry name" value="FBOX"/>
    <property type="match status" value="1"/>
</dbReference>
<dbReference type="EMBL" id="JAJJMB010007708">
    <property type="protein sequence ID" value="KAI3928568.1"/>
    <property type="molecule type" value="Genomic_DNA"/>
</dbReference>
<proteinExistence type="predicted"/>
<dbReference type="AlphaFoldDB" id="A0AAD4XNE2"/>
<accession>A0AAD4XNE2</accession>
<reference evidence="2" key="1">
    <citation type="submission" date="2022-04" db="EMBL/GenBank/DDBJ databases">
        <title>A functionally conserved STORR gene fusion in Papaver species that diverged 16.8 million years ago.</title>
        <authorList>
            <person name="Catania T."/>
        </authorList>
    </citation>
    <scope>NUCLEOTIDE SEQUENCE</scope>
    <source>
        <strain evidence="2">S-188037</strain>
    </source>
</reference>
<sequence length="455" mass="52558">MANTTEEEKNSSDGVDLQVEMAYEILSRLPVKSLMRFKCVSKHWLSIIKDDNYFIDLYHSRSKLRPCLVLFVPIYIKPNIPKDSFIMCIHPRPNQDNLLIADLCEGVGRVGTRDTKVAHNVRKTTSIEFDKVIEKETLCYDGILKPVNEYGVCIYNIGTRELTPWISTGLRSYGVNVNPKYQFGFDPATKKHKVICLWKLRRWPRRDSHRVYVGCNILTLGDNTWRTINIHEVPHYDLVDDSYSRPYGSVYVNGSIYWIACQLASKRHCGEKVIVAFDVGSEKFRTIVVPKFITNQILDDTEYTSSNFSEDLLEVNNCVALYTRLPGGYIVKLWILDCDDNHKKDVSTNCNQHWTETTIELPFQWDNKRKVVFHGIPGTDEIIIETYEDSRSINGIAVVSYSWKSMTFREVESDELNHLNSPIEFSERSVYMCSTINQSLFPLQRKSAQEKEKAS</sequence>
<dbReference type="Pfam" id="PF00646">
    <property type="entry name" value="F-box"/>
    <property type="match status" value="1"/>
</dbReference>
<protein>
    <recommendedName>
        <fullName evidence="1">F-box domain-containing protein</fullName>
    </recommendedName>
</protein>
<dbReference type="InterPro" id="IPR036047">
    <property type="entry name" value="F-box-like_dom_sf"/>
</dbReference>
<dbReference type="Proteomes" id="UP001202328">
    <property type="component" value="Unassembled WGS sequence"/>
</dbReference>
<dbReference type="InterPro" id="IPR001810">
    <property type="entry name" value="F-box_dom"/>
</dbReference>
<evidence type="ECO:0000313" key="3">
    <source>
        <dbReference type="Proteomes" id="UP001202328"/>
    </source>
</evidence>
<dbReference type="InterPro" id="IPR013187">
    <property type="entry name" value="F-box-assoc_dom_typ3"/>
</dbReference>
<feature type="domain" description="F-box" evidence="1">
    <location>
        <begin position="11"/>
        <end position="57"/>
    </location>
</feature>
<dbReference type="PROSITE" id="PS50181">
    <property type="entry name" value="FBOX"/>
    <property type="match status" value="1"/>
</dbReference>
<name>A0AAD4XNE2_9MAGN</name>